<dbReference type="Proteomes" id="UP000465866">
    <property type="component" value="Chromosome"/>
</dbReference>
<dbReference type="SUPFAM" id="SSF53448">
    <property type="entry name" value="Nucleotide-diphospho-sugar transferases"/>
    <property type="match status" value="1"/>
</dbReference>
<dbReference type="RefSeq" id="WP_163779075.1">
    <property type="nucleotide sequence ID" value="NZ_AP022569.1"/>
</dbReference>
<dbReference type="Gene3D" id="3.90.550.10">
    <property type="entry name" value="Spore Coat Polysaccharide Biosynthesis Protein SpsA, Chain A"/>
    <property type="match status" value="1"/>
</dbReference>
<name>A0A7I7L1U2_9MYCO</name>
<evidence type="ECO:0000313" key="1">
    <source>
        <dbReference type="EMBL" id="BBX47791.1"/>
    </source>
</evidence>
<gene>
    <name evidence="1" type="ORF">MCOO_38060</name>
</gene>
<accession>A0A7I7L1U2</accession>
<evidence type="ECO:0000313" key="2">
    <source>
        <dbReference type="Proteomes" id="UP000465866"/>
    </source>
</evidence>
<organism evidence="1 2">
    <name type="scientific">Mycobacterium cookii</name>
    <dbReference type="NCBI Taxonomy" id="1775"/>
    <lineage>
        <taxon>Bacteria</taxon>
        <taxon>Bacillati</taxon>
        <taxon>Actinomycetota</taxon>
        <taxon>Actinomycetes</taxon>
        <taxon>Mycobacteriales</taxon>
        <taxon>Mycobacteriaceae</taxon>
        <taxon>Mycobacterium</taxon>
    </lineage>
</organism>
<keyword evidence="2" id="KW-1185">Reference proteome</keyword>
<dbReference type="EMBL" id="AP022569">
    <property type="protein sequence ID" value="BBX47791.1"/>
    <property type="molecule type" value="Genomic_DNA"/>
</dbReference>
<proteinExistence type="predicted"/>
<dbReference type="AlphaFoldDB" id="A0A7I7L1U2"/>
<dbReference type="CDD" id="cd00761">
    <property type="entry name" value="Glyco_tranf_GTA_type"/>
    <property type="match status" value="1"/>
</dbReference>
<sequence length="294" mass="33784">MKIGANLSVVDEVELIEQAIHHLRAIGVDLIIACDLGSSDGTYEIMERYRSDDDFWLFRLKEESDQYDADWIRANIALAKSAGMDWVLFLDADEFWIPREGSLKASPLLDAFDVLSVDRFNVPLGVDGPMMPSRLAPESYEELLVIAKPVEDPQAHLRRNSGDAWIRMWQDPKVMFRPERIISLDVAAHDAFACDKMPLRRTRPSDLVVIHLPFTTQKRFARKVDNIRRVLRDKAIDDDNDAPAWHWRRWVAMAQQGRINEEFEASRFSESVIADCRAEGTIRSVAELFRERSA</sequence>
<protein>
    <recommendedName>
        <fullName evidence="3">Glycosyl transferase</fullName>
    </recommendedName>
</protein>
<evidence type="ECO:0008006" key="3">
    <source>
        <dbReference type="Google" id="ProtNLM"/>
    </source>
</evidence>
<dbReference type="InterPro" id="IPR029044">
    <property type="entry name" value="Nucleotide-diphossugar_trans"/>
</dbReference>
<dbReference type="KEGG" id="mcoo:MCOO_38060"/>
<dbReference type="Pfam" id="PF13704">
    <property type="entry name" value="Glyco_tranf_2_4"/>
    <property type="match status" value="1"/>
</dbReference>
<reference evidence="1 2" key="1">
    <citation type="journal article" date="2019" name="Emerg. Microbes Infect.">
        <title>Comprehensive subspecies identification of 175 nontuberculous mycobacteria species based on 7547 genomic profiles.</title>
        <authorList>
            <person name="Matsumoto Y."/>
            <person name="Kinjo T."/>
            <person name="Motooka D."/>
            <person name="Nabeya D."/>
            <person name="Jung N."/>
            <person name="Uechi K."/>
            <person name="Horii T."/>
            <person name="Iida T."/>
            <person name="Fujita J."/>
            <person name="Nakamura S."/>
        </authorList>
    </citation>
    <scope>NUCLEOTIDE SEQUENCE [LARGE SCALE GENOMIC DNA]</scope>
    <source>
        <strain evidence="1 2">JCM 12404</strain>
    </source>
</reference>